<sequence length="76" mass="8768">MLISNFNQSTISHDRSSLSSMTNCFQTDTVDKNNDTTTTINNNNNNNNNNEYCLTRKGCKYITIRFYLKHATICIH</sequence>
<evidence type="ECO:0000313" key="2">
    <source>
        <dbReference type="Proteomes" id="UP000277204"/>
    </source>
</evidence>
<evidence type="ECO:0000313" key="1">
    <source>
        <dbReference type="EMBL" id="VDP48336.1"/>
    </source>
</evidence>
<keyword evidence="2" id="KW-1185">Reference proteome</keyword>
<dbReference type="Proteomes" id="UP000277204">
    <property type="component" value="Unassembled WGS sequence"/>
</dbReference>
<dbReference type="EMBL" id="UZAI01019880">
    <property type="protein sequence ID" value="VDP48336.1"/>
    <property type="molecule type" value="Genomic_DNA"/>
</dbReference>
<proteinExistence type="predicted"/>
<gene>
    <name evidence="1" type="ORF">SMRZ_LOCUS23708</name>
</gene>
<accession>A0A183N5Y3</accession>
<protein>
    <submittedName>
        <fullName evidence="1">Uncharacterized protein</fullName>
    </submittedName>
</protein>
<name>A0A183N5Y3_9TREM</name>
<organism evidence="1 2">
    <name type="scientific">Schistosoma margrebowiei</name>
    <dbReference type="NCBI Taxonomy" id="48269"/>
    <lineage>
        <taxon>Eukaryota</taxon>
        <taxon>Metazoa</taxon>
        <taxon>Spiralia</taxon>
        <taxon>Lophotrochozoa</taxon>
        <taxon>Platyhelminthes</taxon>
        <taxon>Trematoda</taxon>
        <taxon>Digenea</taxon>
        <taxon>Strigeidida</taxon>
        <taxon>Schistosomatoidea</taxon>
        <taxon>Schistosomatidae</taxon>
        <taxon>Schistosoma</taxon>
    </lineage>
</organism>
<reference evidence="1 2" key="1">
    <citation type="submission" date="2018-11" db="EMBL/GenBank/DDBJ databases">
        <authorList>
            <consortium name="Pathogen Informatics"/>
        </authorList>
    </citation>
    <scope>NUCLEOTIDE SEQUENCE [LARGE SCALE GENOMIC DNA]</scope>
    <source>
        <strain evidence="1 2">Zambia</strain>
    </source>
</reference>
<dbReference type="AlphaFoldDB" id="A0A183N5Y3"/>